<name>A0A3S5BTJ5_9PLAT</name>
<comment type="caution">
    <text evidence="2">The sequence shown here is derived from an EMBL/GenBank/DDBJ whole genome shotgun (WGS) entry which is preliminary data.</text>
</comment>
<reference evidence="2" key="1">
    <citation type="submission" date="2018-11" db="EMBL/GenBank/DDBJ databases">
        <authorList>
            <consortium name="Pathogen Informatics"/>
        </authorList>
    </citation>
    <scope>NUCLEOTIDE SEQUENCE</scope>
</reference>
<feature type="region of interest" description="Disordered" evidence="1">
    <location>
        <begin position="1"/>
        <end position="83"/>
    </location>
</feature>
<accession>A0A3S5BTJ5</accession>
<dbReference type="Proteomes" id="UP000784294">
    <property type="component" value="Unassembled WGS sequence"/>
</dbReference>
<keyword evidence="3" id="KW-1185">Reference proteome</keyword>
<feature type="region of interest" description="Disordered" evidence="1">
    <location>
        <begin position="145"/>
        <end position="182"/>
    </location>
</feature>
<evidence type="ECO:0000256" key="1">
    <source>
        <dbReference type="SAM" id="MobiDB-lite"/>
    </source>
</evidence>
<sequence length="265" mass="28009">MPVDWREGRKPITPHQLGGGLGSAEAETEAFLSRGRPLHDASPPRVLFDANQASSQHKRQKRTDQLTKCESRTPKPVRGLTRPGGVVVSGLEVSEGPAAAVRAAAATAAAAAVAMATGSMSPIGAPERLERPETPALVPVGATRLDKPIRPRNRDGTGSGRVGPRQTTDGTGRGEGAEDARAAAAMDCVQDQVGCTRSPVAPSKLPQPGRTNTRQLNEHVIKPEGTHQPGLGTDDPISRLLYGLCSHSVSFKAMTDWYLHFPTTQ</sequence>
<feature type="compositionally biased region" description="Basic and acidic residues" evidence="1">
    <location>
        <begin position="1"/>
        <end position="10"/>
    </location>
</feature>
<feature type="compositionally biased region" description="Basic and acidic residues" evidence="1">
    <location>
        <begin position="145"/>
        <end position="155"/>
    </location>
</feature>
<dbReference type="AlphaFoldDB" id="A0A3S5BTJ5"/>
<evidence type="ECO:0000313" key="2">
    <source>
        <dbReference type="EMBL" id="VEL39240.1"/>
    </source>
</evidence>
<gene>
    <name evidence="2" type="ORF">PXEA_LOCUS32680</name>
</gene>
<organism evidence="2 3">
    <name type="scientific">Protopolystoma xenopodis</name>
    <dbReference type="NCBI Taxonomy" id="117903"/>
    <lineage>
        <taxon>Eukaryota</taxon>
        <taxon>Metazoa</taxon>
        <taxon>Spiralia</taxon>
        <taxon>Lophotrochozoa</taxon>
        <taxon>Platyhelminthes</taxon>
        <taxon>Monogenea</taxon>
        <taxon>Polyopisthocotylea</taxon>
        <taxon>Polystomatidea</taxon>
        <taxon>Polystomatidae</taxon>
        <taxon>Protopolystoma</taxon>
    </lineage>
</organism>
<proteinExistence type="predicted"/>
<dbReference type="EMBL" id="CAAALY010260573">
    <property type="protein sequence ID" value="VEL39240.1"/>
    <property type="molecule type" value="Genomic_DNA"/>
</dbReference>
<evidence type="ECO:0000313" key="3">
    <source>
        <dbReference type="Proteomes" id="UP000784294"/>
    </source>
</evidence>
<protein>
    <submittedName>
        <fullName evidence="2">Uncharacterized protein</fullName>
    </submittedName>
</protein>
<feature type="compositionally biased region" description="Basic and acidic residues" evidence="1">
    <location>
        <begin position="62"/>
        <end position="73"/>
    </location>
</feature>